<dbReference type="SUPFAM" id="SSF88713">
    <property type="entry name" value="Glycoside hydrolase/deacetylase"/>
    <property type="match status" value="1"/>
</dbReference>
<dbReference type="GO" id="GO:0016810">
    <property type="term" value="F:hydrolase activity, acting on carbon-nitrogen (but not peptide) bonds"/>
    <property type="evidence" value="ECO:0007669"/>
    <property type="project" value="InterPro"/>
</dbReference>
<dbReference type="InterPro" id="IPR002509">
    <property type="entry name" value="NODB_dom"/>
</dbReference>
<feature type="signal peptide" evidence="3">
    <location>
        <begin position="1"/>
        <end position="26"/>
    </location>
</feature>
<feature type="domain" description="NodB homology" evidence="4">
    <location>
        <begin position="38"/>
        <end position="215"/>
    </location>
</feature>
<evidence type="ECO:0000256" key="3">
    <source>
        <dbReference type="SAM" id="SignalP"/>
    </source>
</evidence>
<dbReference type="RefSeq" id="WP_185032054.1">
    <property type="nucleotide sequence ID" value="NZ_BNBN01000001.1"/>
</dbReference>
<reference evidence="5 6" key="1">
    <citation type="submission" date="2020-08" db="EMBL/GenBank/DDBJ databases">
        <title>Genomic Encyclopedia of Type Strains, Phase IV (KMG-IV): sequencing the most valuable type-strain genomes for metagenomic binning, comparative biology and taxonomic classification.</title>
        <authorList>
            <person name="Goeker M."/>
        </authorList>
    </citation>
    <scope>NUCLEOTIDE SEQUENCE [LARGE SCALE GENOMIC DNA]</scope>
    <source>
        <strain evidence="5 6">DSM 40141</strain>
    </source>
</reference>
<gene>
    <name evidence="5" type="ORF">HNQ79_003550</name>
</gene>
<evidence type="ECO:0000259" key="4">
    <source>
        <dbReference type="PROSITE" id="PS51677"/>
    </source>
</evidence>
<accession>A0A7X0HG99</accession>
<dbReference type="PANTHER" id="PTHR10587:SF133">
    <property type="entry name" value="CHITIN DEACETYLASE 1-RELATED"/>
    <property type="match status" value="1"/>
</dbReference>
<dbReference type="Gene3D" id="3.20.20.370">
    <property type="entry name" value="Glycoside hydrolase/deacetylase"/>
    <property type="match status" value="1"/>
</dbReference>
<keyword evidence="2" id="KW-0378">Hydrolase</keyword>
<evidence type="ECO:0000313" key="6">
    <source>
        <dbReference type="Proteomes" id="UP000540423"/>
    </source>
</evidence>
<dbReference type="InterPro" id="IPR011330">
    <property type="entry name" value="Glyco_hydro/deAcase_b/a-brl"/>
</dbReference>
<dbReference type="Pfam" id="PF01522">
    <property type="entry name" value="Polysacc_deac_1"/>
    <property type="match status" value="1"/>
</dbReference>
<dbReference type="GO" id="GO:0016020">
    <property type="term" value="C:membrane"/>
    <property type="evidence" value="ECO:0007669"/>
    <property type="project" value="TreeGrafter"/>
</dbReference>
<dbReference type="PROSITE" id="PS51677">
    <property type="entry name" value="NODB"/>
    <property type="match status" value="1"/>
</dbReference>
<feature type="chain" id="PRO_5030798676" evidence="3">
    <location>
        <begin position="27"/>
        <end position="235"/>
    </location>
</feature>
<dbReference type="Proteomes" id="UP000540423">
    <property type="component" value="Unassembled WGS sequence"/>
</dbReference>
<name>A0A7X0HG99_9ACTN</name>
<dbReference type="GO" id="GO:0005975">
    <property type="term" value="P:carbohydrate metabolic process"/>
    <property type="evidence" value="ECO:0007669"/>
    <property type="project" value="InterPro"/>
</dbReference>
<organism evidence="5 6">
    <name type="scientific">Streptomyces candidus</name>
    <dbReference type="NCBI Taxonomy" id="67283"/>
    <lineage>
        <taxon>Bacteria</taxon>
        <taxon>Bacillati</taxon>
        <taxon>Actinomycetota</taxon>
        <taxon>Actinomycetes</taxon>
        <taxon>Kitasatosporales</taxon>
        <taxon>Streptomycetaceae</taxon>
        <taxon>Streptomyces</taxon>
    </lineage>
</organism>
<evidence type="ECO:0000256" key="2">
    <source>
        <dbReference type="ARBA" id="ARBA00022801"/>
    </source>
</evidence>
<evidence type="ECO:0000256" key="1">
    <source>
        <dbReference type="ARBA" id="ARBA00022723"/>
    </source>
</evidence>
<proteinExistence type="predicted"/>
<dbReference type="EMBL" id="JACHEM010000008">
    <property type="protein sequence ID" value="MBB6437075.1"/>
    <property type="molecule type" value="Genomic_DNA"/>
</dbReference>
<dbReference type="GO" id="GO:0046872">
    <property type="term" value="F:metal ion binding"/>
    <property type="evidence" value="ECO:0007669"/>
    <property type="project" value="UniProtKB-KW"/>
</dbReference>
<dbReference type="PANTHER" id="PTHR10587">
    <property type="entry name" value="GLYCOSYL TRANSFERASE-RELATED"/>
    <property type="match status" value="1"/>
</dbReference>
<keyword evidence="6" id="KW-1185">Reference proteome</keyword>
<comment type="caution">
    <text evidence="5">The sequence shown here is derived from an EMBL/GenBank/DDBJ whole genome shotgun (WGS) entry which is preliminary data.</text>
</comment>
<keyword evidence="1" id="KW-0479">Metal-binding</keyword>
<keyword evidence="3" id="KW-0732">Signal</keyword>
<dbReference type="AlphaFoldDB" id="A0A7X0HG99"/>
<dbReference type="CDD" id="cd10917">
    <property type="entry name" value="CE4_NodB_like_6s_7s"/>
    <property type="match status" value="1"/>
</dbReference>
<evidence type="ECO:0000313" key="5">
    <source>
        <dbReference type="EMBL" id="MBB6437075.1"/>
    </source>
</evidence>
<sequence>MTKRRRSVIAVCALVAAALLTGIANGPDGGPVDCRTARCVALTFDGGPGPSTGALLDVLEDRHVPAAFFLVGKGPVHKHPDLVRRIAAEGHEVGNHSWTGPRLNEVPPREARRQLAQTQDVLARLTDRPPTLMRPPRGRTDRNVAALCRELGLAQILWNSATADRREHDPQVIAERVLRSAEPGGIIQLNDLHAGTAAALPAIVGGLRERGFRLVSLERLFAPRKPAPGAVYRHA</sequence>
<dbReference type="InterPro" id="IPR050248">
    <property type="entry name" value="Polysacc_deacetylase_ArnD"/>
</dbReference>
<protein>
    <submittedName>
        <fullName evidence="5">Peptidoglycan/xylan/chitin deacetylase (PgdA/CDA1 family)</fullName>
    </submittedName>
</protein>